<evidence type="ECO:0000256" key="1">
    <source>
        <dbReference type="ARBA" id="ARBA00001931"/>
    </source>
</evidence>
<dbReference type="GO" id="GO:0005886">
    <property type="term" value="C:plasma membrane"/>
    <property type="evidence" value="ECO:0007669"/>
    <property type="project" value="UniProtKB-SubCell"/>
</dbReference>
<feature type="domain" description="Glucose/Sorbosone dehydrogenase" evidence="12">
    <location>
        <begin position="5"/>
        <end position="339"/>
    </location>
</feature>
<dbReference type="InterPro" id="IPR011041">
    <property type="entry name" value="Quinoprot_gluc/sorb_DH_b-prop"/>
</dbReference>
<evidence type="ECO:0000256" key="5">
    <source>
        <dbReference type="ARBA" id="ARBA00022891"/>
    </source>
</evidence>
<dbReference type="OrthoDB" id="10266706at2759"/>
<dbReference type="Proteomes" id="UP001151529">
    <property type="component" value="Chromosome 17"/>
</dbReference>
<gene>
    <name evidence="13" type="ORF">OIU85_007526</name>
</gene>
<dbReference type="InterPro" id="IPR012938">
    <property type="entry name" value="Glc/Sorbosone_DH"/>
</dbReference>
<keyword evidence="3" id="KW-1003">Cell membrane</keyword>
<keyword evidence="5" id="KW-0634">PQQ</keyword>
<keyword evidence="4" id="KW-0732">Signal</keyword>
<keyword evidence="8" id="KW-0325">Glycoprotein</keyword>
<dbReference type="SUPFAM" id="SSF50952">
    <property type="entry name" value="Soluble quinoprotein glucose dehydrogenase"/>
    <property type="match status" value="1"/>
</dbReference>
<evidence type="ECO:0000256" key="2">
    <source>
        <dbReference type="ARBA" id="ARBA00004193"/>
    </source>
</evidence>
<evidence type="ECO:0000259" key="12">
    <source>
        <dbReference type="Pfam" id="PF07995"/>
    </source>
</evidence>
<dbReference type="FunFam" id="2.120.10.30:FF:000067">
    <property type="entry name" value="HHIP-like 1"/>
    <property type="match status" value="1"/>
</dbReference>
<dbReference type="EMBL" id="JAPFFL010000013">
    <property type="protein sequence ID" value="KAJ6683838.1"/>
    <property type="molecule type" value="Genomic_DNA"/>
</dbReference>
<dbReference type="InterPro" id="IPR011042">
    <property type="entry name" value="6-blade_b-propeller_TolB-like"/>
</dbReference>
<dbReference type="PANTHER" id="PTHR19328:SF66">
    <property type="entry name" value="CATALYTICS"/>
    <property type="match status" value="1"/>
</dbReference>
<dbReference type="Pfam" id="PF07995">
    <property type="entry name" value="GSDH"/>
    <property type="match status" value="1"/>
</dbReference>
<comment type="similarity">
    <text evidence="10">Belongs to the PQQ oxidoreductase GdhB family.</text>
</comment>
<keyword evidence="14" id="KW-1185">Reference proteome</keyword>
<reference evidence="13" key="2">
    <citation type="journal article" date="2023" name="Int. J. Mol. Sci.">
        <title>De Novo Assembly and Annotation of 11 Diverse Shrub Willow (Salix) Genomes Reveals Novel Gene Organization in Sex-Linked Regions.</title>
        <authorList>
            <person name="Hyden B."/>
            <person name="Feng K."/>
            <person name="Yates T.B."/>
            <person name="Jawdy S."/>
            <person name="Cereghino C."/>
            <person name="Smart L.B."/>
            <person name="Muchero W."/>
        </authorList>
    </citation>
    <scope>NUCLEOTIDE SEQUENCE [LARGE SCALE GENOMIC DNA]</scope>
    <source>
        <tissue evidence="13">Shoot tip</tissue>
    </source>
</reference>
<comment type="subcellular location">
    <subcellularLocation>
        <location evidence="2">Cell membrane</location>
        <topology evidence="2">Lipid-anchor</topology>
    </subcellularLocation>
</comment>
<comment type="cofactor">
    <cofactor evidence="1">
        <name>pyrroloquinoline quinone</name>
        <dbReference type="ChEBI" id="CHEBI:58442"/>
    </cofactor>
</comment>
<accession>A0A9Q0SNR4</accession>
<evidence type="ECO:0000256" key="4">
    <source>
        <dbReference type="ARBA" id="ARBA00022729"/>
    </source>
</evidence>
<dbReference type="PANTHER" id="PTHR19328">
    <property type="entry name" value="HEDGEHOG-INTERACTING PROTEIN"/>
    <property type="match status" value="1"/>
</dbReference>
<evidence type="ECO:0000313" key="13">
    <source>
        <dbReference type="EMBL" id="KAJ6683838.1"/>
    </source>
</evidence>
<sequence length="468" mass="50762">MVAHPDGSNRVFLANQQGKIWLATVPAEGSGETLGIDVSNPFLDLTDEVYYDTELGMMGIAFHPNFQQNGRFFASFNCDKVKWPECSGRCSCNSHMGCDPSKLPSENGAQPCQYHSIIAEFSANGTSSQPSQATSVQPQEVRRIFTMGLPFAAHHGGQILFGPEDGYLYFMMGDGGSIGDPYNFSQNKKSLLGKIMRLDIDNIPSGQTITDRGLWGNYSVPVDNPFSEDEGLEPEIWALGPSYFLCADVGQDEYEEVDLITKGGNYGWRVYEGPSLYYPPTAPGGNTSASSINPIFPVMGYNHSEVNNGEGSASITGGHFYRSTTDPCMHGRYLFSDLYAGAIWAGTENPEDSGNFTSTKLPASCAHGAPIPCTTVAGSSFPSLGFIFSFGQDNRKDMFILASSGVYRIARPSRCNYFCSVENVTTPPPSSPSPSHSAGKRFSKPPTAVLLNILISASLMLLLYFQHI</sequence>
<evidence type="ECO:0000256" key="10">
    <source>
        <dbReference type="ARBA" id="ARBA00061483"/>
    </source>
</evidence>
<name>A0A9Q0SNR4_SALVM</name>
<feature type="transmembrane region" description="Helical" evidence="11">
    <location>
        <begin position="447"/>
        <end position="465"/>
    </location>
</feature>
<organism evidence="13 14">
    <name type="scientific">Salix viminalis</name>
    <name type="common">Common osier</name>
    <name type="synonym">Basket willow</name>
    <dbReference type="NCBI Taxonomy" id="40686"/>
    <lineage>
        <taxon>Eukaryota</taxon>
        <taxon>Viridiplantae</taxon>
        <taxon>Streptophyta</taxon>
        <taxon>Embryophyta</taxon>
        <taxon>Tracheophyta</taxon>
        <taxon>Spermatophyta</taxon>
        <taxon>Magnoliopsida</taxon>
        <taxon>eudicotyledons</taxon>
        <taxon>Gunneridae</taxon>
        <taxon>Pentapetalae</taxon>
        <taxon>rosids</taxon>
        <taxon>fabids</taxon>
        <taxon>Malpighiales</taxon>
        <taxon>Salicaceae</taxon>
        <taxon>Saliceae</taxon>
        <taxon>Salix</taxon>
    </lineage>
</organism>
<keyword evidence="9" id="KW-0449">Lipoprotein</keyword>
<evidence type="ECO:0000256" key="9">
    <source>
        <dbReference type="ARBA" id="ARBA00023288"/>
    </source>
</evidence>
<proteinExistence type="inferred from homology"/>
<evidence type="ECO:0000256" key="6">
    <source>
        <dbReference type="ARBA" id="ARBA00023002"/>
    </source>
</evidence>
<evidence type="ECO:0000256" key="11">
    <source>
        <dbReference type="SAM" id="Phobius"/>
    </source>
</evidence>
<evidence type="ECO:0000256" key="8">
    <source>
        <dbReference type="ARBA" id="ARBA00023180"/>
    </source>
</evidence>
<protein>
    <recommendedName>
        <fullName evidence="12">Glucose/Sorbosone dehydrogenase domain-containing protein</fullName>
    </recommendedName>
</protein>
<keyword evidence="11" id="KW-1133">Transmembrane helix</keyword>
<keyword evidence="7 11" id="KW-0472">Membrane</keyword>
<dbReference type="Gene3D" id="2.120.10.30">
    <property type="entry name" value="TolB, C-terminal domain"/>
    <property type="match status" value="1"/>
</dbReference>
<dbReference type="GO" id="GO:0016491">
    <property type="term" value="F:oxidoreductase activity"/>
    <property type="evidence" value="ECO:0007669"/>
    <property type="project" value="UniProtKB-KW"/>
</dbReference>
<evidence type="ECO:0000256" key="7">
    <source>
        <dbReference type="ARBA" id="ARBA00023136"/>
    </source>
</evidence>
<dbReference type="AlphaFoldDB" id="A0A9Q0SNR4"/>
<keyword evidence="11" id="KW-0812">Transmembrane</keyword>
<keyword evidence="6" id="KW-0560">Oxidoreductase</keyword>
<evidence type="ECO:0000256" key="3">
    <source>
        <dbReference type="ARBA" id="ARBA00022475"/>
    </source>
</evidence>
<comment type="caution">
    <text evidence="13">The sequence shown here is derived from an EMBL/GenBank/DDBJ whole genome shotgun (WGS) entry which is preliminary data.</text>
</comment>
<evidence type="ECO:0000313" key="14">
    <source>
        <dbReference type="Proteomes" id="UP001151529"/>
    </source>
</evidence>
<reference evidence="13" key="1">
    <citation type="submission" date="2022-11" db="EMBL/GenBank/DDBJ databases">
        <authorList>
            <person name="Hyden B.L."/>
            <person name="Feng K."/>
            <person name="Yates T."/>
            <person name="Jawdy S."/>
            <person name="Smart L.B."/>
            <person name="Muchero W."/>
        </authorList>
    </citation>
    <scope>NUCLEOTIDE SEQUENCE</scope>
    <source>
        <tissue evidence="13">Shoot tip</tissue>
    </source>
</reference>